<keyword evidence="2" id="KW-1185">Reference proteome</keyword>
<sequence length="146" mass="16738">MKINVLVLLGMVLLLTACTKPERNDFDFVKEQFDIPQSSEWILVVNPSACKGCLDILFKQLSDEKLENGSLVIISPSIKTYLNNPYLSQLKIPIFFDTGRFLIEKNHYDVNDELILLSSELTLKFKTDDWLSLKKKIKINRLSKSG</sequence>
<evidence type="ECO:0000313" key="1">
    <source>
        <dbReference type="EMBL" id="MCH7398589.1"/>
    </source>
</evidence>
<organism evidence="1 2">
    <name type="scientific">Belliella calami</name>
    <dbReference type="NCBI Taxonomy" id="2923436"/>
    <lineage>
        <taxon>Bacteria</taxon>
        <taxon>Pseudomonadati</taxon>
        <taxon>Bacteroidota</taxon>
        <taxon>Cytophagia</taxon>
        <taxon>Cytophagales</taxon>
        <taxon>Cyclobacteriaceae</taxon>
        <taxon>Belliella</taxon>
    </lineage>
</organism>
<name>A0ABS9UQ95_9BACT</name>
<gene>
    <name evidence="1" type="ORF">MM236_11335</name>
</gene>
<evidence type="ECO:0008006" key="3">
    <source>
        <dbReference type="Google" id="ProtNLM"/>
    </source>
</evidence>
<proteinExistence type="predicted"/>
<accession>A0ABS9UQ95</accession>
<dbReference type="PROSITE" id="PS51257">
    <property type="entry name" value="PROKAR_LIPOPROTEIN"/>
    <property type="match status" value="1"/>
</dbReference>
<comment type="caution">
    <text evidence="1">The sequence shown here is derived from an EMBL/GenBank/DDBJ whole genome shotgun (WGS) entry which is preliminary data.</text>
</comment>
<dbReference type="EMBL" id="JAKZGS010000008">
    <property type="protein sequence ID" value="MCH7398589.1"/>
    <property type="molecule type" value="Genomic_DNA"/>
</dbReference>
<dbReference type="RefSeq" id="WP_241275100.1">
    <property type="nucleotide sequence ID" value="NZ_JAKZGS010000008.1"/>
</dbReference>
<dbReference type="Proteomes" id="UP001165488">
    <property type="component" value="Unassembled WGS sequence"/>
</dbReference>
<evidence type="ECO:0000313" key="2">
    <source>
        <dbReference type="Proteomes" id="UP001165488"/>
    </source>
</evidence>
<reference evidence="1" key="1">
    <citation type="submission" date="2022-03" db="EMBL/GenBank/DDBJ databases">
        <title>De novo assembled genomes of Belliella spp. (Cyclobacteriaceae) strains.</title>
        <authorList>
            <person name="Szabo A."/>
            <person name="Korponai K."/>
            <person name="Felfoldi T."/>
        </authorList>
    </citation>
    <scope>NUCLEOTIDE SEQUENCE</scope>
    <source>
        <strain evidence="1">DSM 107340</strain>
    </source>
</reference>
<protein>
    <recommendedName>
        <fullName evidence="3">Lipoprotein</fullName>
    </recommendedName>
</protein>